<dbReference type="NCBIfam" id="NF001030">
    <property type="entry name" value="PRK00110.1"/>
    <property type="match status" value="1"/>
</dbReference>
<evidence type="ECO:0000313" key="9">
    <source>
        <dbReference type="EMBL" id="UWD33905.1"/>
    </source>
</evidence>
<dbReference type="InterPro" id="IPR026564">
    <property type="entry name" value="Transcrip_reg_TACO1-like_dom3"/>
</dbReference>
<protein>
    <recommendedName>
        <fullName evidence="6">Probable transcriptional regulatory protein NX772_02220</fullName>
    </recommendedName>
</protein>
<name>A0ABY5TTA6_9BACT</name>
<dbReference type="EMBL" id="CP103423">
    <property type="protein sequence ID" value="UWD33905.1"/>
    <property type="molecule type" value="Genomic_DNA"/>
</dbReference>
<evidence type="ECO:0000256" key="3">
    <source>
        <dbReference type="ARBA" id="ARBA00023015"/>
    </source>
</evidence>
<evidence type="ECO:0000259" key="7">
    <source>
        <dbReference type="Pfam" id="PF01709"/>
    </source>
</evidence>
<dbReference type="PANTHER" id="PTHR12532">
    <property type="entry name" value="TRANSLATIONAL ACTIVATOR OF CYTOCHROME C OXIDASE 1"/>
    <property type="match status" value="1"/>
</dbReference>
<dbReference type="SUPFAM" id="SSF75625">
    <property type="entry name" value="YebC-like"/>
    <property type="match status" value="1"/>
</dbReference>
<dbReference type="GO" id="GO:0003677">
    <property type="term" value="F:DNA binding"/>
    <property type="evidence" value="ECO:0007669"/>
    <property type="project" value="UniProtKB-KW"/>
</dbReference>
<sequence length="248" mass="27612">MAGHSKWANIKHRKGAQDAIRGKIFAKFSKEIMVAAAKGGGDIDTNPALRMVVSKARAKSMPKANIEKAIAKATGASKEGIDFKEVIYSGTLAGGVNFLVICLTDNMNRVSANVQSLFKKAGGQIGKQGSIPYVFDQKGILEIEKSLVDEEELMLFALENGADDFKSENEFYEIYSSPSNFLELKNAIDKKYGFEYKTAEVTYIPNQEIQLDKEKTQKLLEHLEKFEDDDDIQEVFHNMDLSVVLEND</sequence>
<proteinExistence type="inferred from homology"/>
<dbReference type="Gene3D" id="3.30.70.980">
    <property type="match status" value="2"/>
</dbReference>
<dbReference type="Proteomes" id="UP001058364">
    <property type="component" value="Chromosome"/>
</dbReference>
<dbReference type="Pfam" id="PF20772">
    <property type="entry name" value="TACO1_YebC_N"/>
    <property type="match status" value="1"/>
</dbReference>
<comment type="similarity">
    <text evidence="1 6">Belongs to the TACO1 family.</text>
</comment>
<evidence type="ECO:0000256" key="1">
    <source>
        <dbReference type="ARBA" id="ARBA00008724"/>
    </source>
</evidence>
<evidence type="ECO:0000256" key="2">
    <source>
        <dbReference type="ARBA" id="ARBA00022490"/>
    </source>
</evidence>
<organism evidence="9 10">
    <name type="scientific">Mesomycoplasma molare</name>
    <dbReference type="NCBI Taxonomy" id="171288"/>
    <lineage>
        <taxon>Bacteria</taxon>
        <taxon>Bacillati</taxon>
        <taxon>Mycoplasmatota</taxon>
        <taxon>Mycoplasmoidales</taxon>
        <taxon>Metamycoplasmataceae</taxon>
        <taxon>Mesomycoplasma</taxon>
    </lineage>
</organism>
<keyword evidence="10" id="KW-1185">Reference proteome</keyword>
<dbReference type="PANTHER" id="PTHR12532:SF6">
    <property type="entry name" value="TRANSCRIPTIONAL REGULATORY PROTEIN YEBC-RELATED"/>
    <property type="match status" value="1"/>
</dbReference>
<dbReference type="Gene3D" id="1.10.10.200">
    <property type="match status" value="1"/>
</dbReference>
<keyword evidence="3 6" id="KW-0805">Transcription regulation</keyword>
<keyword evidence="2 6" id="KW-0963">Cytoplasm</keyword>
<evidence type="ECO:0000256" key="4">
    <source>
        <dbReference type="ARBA" id="ARBA00023125"/>
    </source>
</evidence>
<evidence type="ECO:0000256" key="6">
    <source>
        <dbReference type="HAMAP-Rule" id="MF_00693"/>
    </source>
</evidence>
<dbReference type="InterPro" id="IPR049083">
    <property type="entry name" value="TACO1_YebC_N"/>
</dbReference>
<dbReference type="NCBIfam" id="NF009044">
    <property type="entry name" value="PRK12378.1"/>
    <property type="match status" value="1"/>
</dbReference>
<dbReference type="RefSeq" id="WP_027123562.1">
    <property type="nucleotide sequence ID" value="NZ_CP103423.1"/>
</dbReference>
<feature type="domain" description="TACO1/YebC-like N-terminal" evidence="8">
    <location>
        <begin position="5"/>
        <end position="75"/>
    </location>
</feature>
<evidence type="ECO:0000256" key="5">
    <source>
        <dbReference type="ARBA" id="ARBA00023163"/>
    </source>
</evidence>
<dbReference type="Pfam" id="PF01709">
    <property type="entry name" value="Transcrip_reg"/>
    <property type="match status" value="1"/>
</dbReference>
<comment type="subcellular location">
    <subcellularLocation>
        <location evidence="6">Cytoplasm</location>
    </subcellularLocation>
</comment>
<keyword evidence="4 6" id="KW-0238">DNA-binding</keyword>
<dbReference type="InterPro" id="IPR029072">
    <property type="entry name" value="YebC-like"/>
</dbReference>
<dbReference type="InterPro" id="IPR017856">
    <property type="entry name" value="Integrase-like_N"/>
</dbReference>
<gene>
    <name evidence="9" type="ORF">NX772_02220</name>
</gene>
<evidence type="ECO:0000259" key="8">
    <source>
        <dbReference type="Pfam" id="PF20772"/>
    </source>
</evidence>
<dbReference type="InterPro" id="IPR002876">
    <property type="entry name" value="Transcrip_reg_TACO1-like"/>
</dbReference>
<evidence type="ECO:0000313" key="10">
    <source>
        <dbReference type="Proteomes" id="UP001058364"/>
    </source>
</evidence>
<dbReference type="InterPro" id="IPR048300">
    <property type="entry name" value="TACO1_YebC-like_2nd/3rd_dom"/>
</dbReference>
<dbReference type="HAMAP" id="MF_00693">
    <property type="entry name" value="Transcrip_reg_TACO1"/>
    <property type="match status" value="1"/>
</dbReference>
<reference evidence="9" key="1">
    <citation type="submission" date="2022-08" db="EMBL/GenBank/DDBJ databases">
        <title>Complete genome sequence of Mycoplasma molare type strain H 542.</title>
        <authorList>
            <person name="Spergser J."/>
        </authorList>
    </citation>
    <scope>NUCLEOTIDE SEQUENCE</scope>
    <source>
        <strain evidence="9">H 542</strain>
    </source>
</reference>
<keyword evidence="5 6" id="KW-0804">Transcription</keyword>
<feature type="domain" description="TACO1/YebC-like second and third" evidence="7">
    <location>
        <begin position="83"/>
        <end position="239"/>
    </location>
</feature>
<dbReference type="NCBIfam" id="TIGR01033">
    <property type="entry name" value="YebC/PmpR family DNA-binding transcriptional regulator"/>
    <property type="match status" value="1"/>
</dbReference>
<accession>A0ABY5TTA6</accession>